<organism evidence="1 2">
    <name type="scientific">Allorhodopirellula solitaria</name>
    <dbReference type="NCBI Taxonomy" id="2527987"/>
    <lineage>
        <taxon>Bacteria</taxon>
        <taxon>Pseudomonadati</taxon>
        <taxon>Planctomycetota</taxon>
        <taxon>Planctomycetia</taxon>
        <taxon>Pirellulales</taxon>
        <taxon>Pirellulaceae</taxon>
        <taxon>Allorhodopirellula</taxon>
    </lineage>
</organism>
<evidence type="ECO:0000313" key="1">
    <source>
        <dbReference type="EMBL" id="TWT52366.1"/>
    </source>
</evidence>
<accession>A0A5C5WNG1</accession>
<reference evidence="1 2" key="1">
    <citation type="submission" date="2019-02" db="EMBL/GenBank/DDBJ databases">
        <title>Deep-cultivation of Planctomycetes and their phenomic and genomic characterization uncovers novel biology.</title>
        <authorList>
            <person name="Wiegand S."/>
            <person name="Jogler M."/>
            <person name="Boedeker C."/>
            <person name="Pinto D."/>
            <person name="Vollmers J."/>
            <person name="Rivas-Marin E."/>
            <person name="Kohn T."/>
            <person name="Peeters S.H."/>
            <person name="Heuer A."/>
            <person name="Rast P."/>
            <person name="Oberbeckmann S."/>
            <person name="Bunk B."/>
            <person name="Jeske O."/>
            <person name="Meyerdierks A."/>
            <person name="Storesund J.E."/>
            <person name="Kallscheuer N."/>
            <person name="Luecker S."/>
            <person name="Lage O.M."/>
            <person name="Pohl T."/>
            <person name="Merkel B.J."/>
            <person name="Hornburger P."/>
            <person name="Mueller R.-W."/>
            <person name="Bruemmer F."/>
            <person name="Labrenz M."/>
            <person name="Spormann A.M."/>
            <person name="Op Den Camp H."/>
            <person name="Overmann J."/>
            <person name="Amann R."/>
            <person name="Jetten M.S.M."/>
            <person name="Mascher T."/>
            <person name="Medema M.H."/>
            <person name="Devos D.P."/>
            <person name="Kaster A.-K."/>
            <person name="Ovreas L."/>
            <person name="Rohde M."/>
            <person name="Galperin M.Y."/>
            <person name="Jogler C."/>
        </authorList>
    </citation>
    <scope>NUCLEOTIDE SEQUENCE [LARGE SCALE GENOMIC DNA]</scope>
    <source>
        <strain evidence="1 2">CA85</strain>
    </source>
</reference>
<protein>
    <submittedName>
        <fullName evidence="1">Uncharacterized protein</fullName>
    </submittedName>
</protein>
<comment type="caution">
    <text evidence="1">The sequence shown here is derived from an EMBL/GenBank/DDBJ whole genome shotgun (WGS) entry which is preliminary data.</text>
</comment>
<evidence type="ECO:0000313" key="2">
    <source>
        <dbReference type="Proteomes" id="UP000318053"/>
    </source>
</evidence>
<dbReference type="Proteomes" id="UP000318053">
    <property type="component" value="Unassembled WGS sequence"/>
</dbReference>
<keyword evidence="2" id="KW-1185">Reference proteome</keyword>
<dbReference type="AlphaFoldDB" id="A0A5C5WNG1"/>
<proteinExistence type="predicted"/>
<dbReference type="EMBL" id="SJPK01000029">
    <property type="protein sequence ID" value="TWT52366.1"/>
    <property type="molecule type" value="Genomic_DNA"/>
</dbReference>
<name>A0A5C5WNG1_9BACT</name>
<gene>
    <name evidence="1" type="ORF">CA85_50200</name>
</gene>
<sequence length="115" mass="12753">MRRLMYYIAVASSNSVANITACRDSVLPLTHPERLSLEPVVLSPMSCGCSPVHPHSRPQPLTAILIVRGAYSQRVMTEQVRSVTNSIRVAVDRCPAMPLPATTVFRLFCVTPKYR</sequence>